<protein>
    <submittedName>
        <fullName evidence="1">Nucleotide-diphospho-sugar transferase</fullName>
    </submittedName>
</protein>
<comment type="caution">
    <text evidence="1">The sequence shown here is derived from an EMBL/GenBank/DDBJ whole genome shotgun (WGS) entry which is preliminary data.</text>
</comment>
<keyword evidence="2" id="KW-1185">Reference proteome</keyword>
<reference evidence="1" key="1">
    <citation type="journal article" date="2020" name="Stud. Mycol.">
        <title>101 Dothideomycetes genomes: a test case for predicting lifestyles and emergence of pathogens.</title>
        <authorList>
            <person name="Haridas S."/>
            <person name="Albert R."/>
            <person name="Binder M."/>
            <person name="Bloem J."/>
            <person name="Labutti K."/>
            <person name="Salamov A."/>
            <person name="Andreopoulos B."/>
            <person name="Baker S."/>
            <person name="Barry K."/>
            <person name="Bills G."/>
            <person name="Bluhm B."/>
            <person name="Cannon C."/>
            <person name="Castanera R."/>
            <person name="Culley D."/>
            <person name="Daum C."/>
            <person name="Ezra D."/>
            <person name="Gonzalez J."/>
            <person name="Henrissat B."/>
            <person name="Kuo A."/>
            <person name="Liang C."/>
            <person name="Lipzen A."/>
            <person name="Lutzoni F."/>
            <person name="Magnuson J."/>
            <person name="Mondo S."/>
            <person name="Nolan M."/>
            <person name="Ohm R."/>
            <person name="Pangilinan J."/>
            <person name="Park H.-J."/>
            <person name="Ramirez L."/>
            <person name="Alfaro M."/>
            <person name="Sun H."/>
            <person name="Tritt A."/>
            <person name="Yoshinaga Y."/>
            <person name="Zwiers L.-H."/>
            <person name="Turgeon B."/>
            <person name="Goodwin S."/>
            <person name="Spatafora J."/>
            <person name="Crous P."/>
            <person name="Grigoriev I."/>
        </authorList>
    </citation>
    <scope>NUCLEOTIDE SEQUENCE</scope>
    <source>
        <strain evidence="1">ATCC 200398</strain>
    </source>
</reference>
<evidence type="ECO:0000313" key="1">
    <source>
        <dbReference type="EMBL" id="KAF2463684.1"/>
    </source>
</evidence>
<proteinExistence type="predicted"/>
<sequence>MLPQWISRHSYSPVLSSDDSEAPLKPSMNWTNWLAPRRVRTALVLALLLALVFVVSRFSTLPERLHGFVPTNNQTSTPFMQQEQCNCSSPEPEPVNTATEPAVRWSDFAYVQYVTNENYLCNSLMILESLHRLGAKADRMMMYPEHWQPDNGSDASYPNKLLAQAKDLYGTKLVPIKVKKVENSDDPTWEDSYTKLLAFNQTQYKRVISLDSDATVRQHMDELFLLPSAPVAMPRAYWMDHFFLSSQLIVIEPSEFEWKRVEDAMNHLEGHDYDMDILNKMYDKSCLVIPHRRYDLLTGEFKGTSHENYLGSKEPWDARKALEEAKFVHFSDWPLPKPWLKPKPDVWEKHQPKCVGEGEQQDCSGRDVWLQIRDDFSERRQRICGHKWDNAQNERRSSVPRTPQRLKYEPVFS</sequence>
<keyword evidence="1" id="KW-0808">Transferase</keyword>
<evidence type="ECO:0000313" key="2">
    <source>
        <dbReference type="Proteomes" id="UP000799755"/>
    </source>
</evidence>
<gene>
    <name evidence="1" type="ORF">BDR25DRAFT_297504</name>
</gene>
<accession>A0ACB6Q9Q8</accession>
<dbReference type="EMBL" id="MU003547">
    <property type="protein sequence ID" value="KAF2463684.1"/>
    <property type="molecule type" value="Genomic_DNA"/>
</dbReference>
<name>A0ACB6Q9Q8_9PLEO</name>
<organism evidence="1 2">
    <name type="scientific">Lindgomyces ingoldianus</name>
    <dbReference type="NCBI Taxonomy" id="673940"/>
    <lineage>
        <taxon>Eukaryota</taxon>
        <taxon>Fungi</taxon>
        <taxon>Dikarya</taxon>
        <taxon>Ascomycota</taxon>
        <taxon>Pezizomycotina</taxon>
        <taxon>Dothideomycetes</taxon>
        <taxon>Pleosporomycetidae</taxon>
        <taxon>Pleosporales</taxon>
        <taxon>Lindgomycetaceae</taxon>
        <taxon>Lindgomyces</taxon>
    </lineage>
</organism>
<dbReference type="Proteomes" id="UP000799755">
    <property type="component" value="Unassembled WGS sequence"/>
</dbReference>